<evidence type="ECO:0000313" key="4">
    <source>
        <dbReference type="Proteomes" id="UP000076154"/>
    </source>
</evidence>
<feature type="region of interest" description="Disordered" evidence="1">
    <location>
        <begin position="1"/>
        <end position="23"/>
    </location>
</feature>
<evidence type="ECO:0000256" key="1">
    <source>
        <dbReference type="SAM" id="MobiDB-lite"/>
    </source>
</evidence>
<dbReference type="AlphaFoldDB" id="A0A369K8V2"/>
<comment type="caution">
    <text evidence="3">The sequence shown here is derived from an EMBL/GenBank/DDBJ whole genome shotgun (WGS) entry which is preliminary data.</text>
</comment>
<reference evidence="3" key="1">
    <citation type="submission" date="2018-04" db="EMBL/GenBank/DDBJ databases">
        <title>Whole genome sequencing of Hypsizygus marmoreus.</title>
        <authorList>
            <person name="Choi I.-G."/>
            <person name="Min B."/>
            <person name="Kim J.-G."/>
            <person name="Kim S."/>
            <person name="Oh Y.-L."/>
            <person name="Kong W.-S."/>
            <person name="Park H."/>
            <person name="Jeong J."/>
            <person name="Song E.-S."/>
        </authorList>
    </citation>
    <scope>NUCLEOTIDE SEQUENCE [LARGE SCALE GENOMIC DNA]</scope>
    <source>
        <strain evidence="3">51987-8</strain>
    </source>
</reference>
<feature type="domain" description="DUF2828" evidence="2">
    <location>
        <begin position="67"/>
        <end position="214"/>
    </location>
</feature>
<name>A0A369K8V2_HYPMA</name>
<dbReference type="OrthoDB" id="1149618at2759"/>
<dbReference type="PANTHER" id="PTHR31373">
    <property type="entry name" value="OS06G0652100 PROTEIN"/>
    <property type="match status" value="1"/>
</dbReference>
<dbReference type="InterPro" id="IPR011205">
    <property type="entry name" value="UCP015417_vWA"/>
</dbReference>
<dbReference type="InterPro" id="IPR058580">
    <property type="entry name" value="DUF2828"/>
</dbReference>
<keyword evidence="4" id="KW-1185">Reference proteome</keyword>
<gene>
    <name evidence="3" type="ORF">Hypma_013774</name>
</gene>
<sequence length="269" mass="30792">MVIQKGSNMDELEQPEIQMPDSLPFRVGRNINHTKRSATAGTAAPGGRVLLVHSIELIQTRIFLFSNNSLPGKWAPMPHSAHDRRTNVATAISLLLRHAQTPFKYPSALDTPLEPQESATILRSFYQRWILTRLRSITLHPEPLTCMSANRWTRIKYNRVSSAHMKNNTEHFYKHDPDGFENYLISVESGRKSISATLFPHELVTQAGTLHTSRSDRREHWTLRGMEESEYAHKLAHIYPNGKVQYRWYGNGEEDPQINEDELLVVGVD</sequence>
<evidence type="ECO:0000313" key="3">
    <source>
        <dbReference type="EMBL" id="RDB29992.1"/>
    </source>
</evidence>
<dbReference type="EMBL" id="LUEZ02000009">
    <property type="protein sequence ID" value="RDB29992.1"/>
    <property type="molecule type" value="Genomic_DNA"/>
</dbReference>
<dbReference type="PANTHER" id="PTHR31373:SF27">
    <property type="entry name" value="TROVE DOMAIN-CONTAINING PROTEIN"/>
    <property type="match status" value="1"/>
</dbReference>
<dbReference type="Pfam" id="PF11443">
    <property type="entry name" value="DUF2828"/>
    <property type="match status" value="1"/>
</dbReference>
<protein>
    <recommendedName>
        <fullName evidence="2">DUF2828 domain-containing protein</fullName>
    </recommendedName>
</protein>
<accession>A0A369K8V2</accession>
<organism evidence="3 4">
    <name type="scientific">Hypsizygus marmoreus</name>
    <name type="common">White beech mushroom</name>
    <name type="synonym">Agaricus marmoreus</name>
    <dbReference type="NCBI Taxonomy" id="39966"/>
    <lineage>
        <taxon>Eukaryota</taxon>
        <taxon>Fungi</taxon>
        <taxon>Dikarya</taxon>
        <taxon>Basidiomycota</taxon>
        <taxon>Agaricomycotina</taxon>
        <taxon>Agaricomycetes</taxon>
        <taxon>Agaricomycetidae</taxon>
        <taxon>Agaricales</taxon>
        <taxon>Tricholomatineae</taxon>
        <taxon>Lyophyllaceae</taxon>
        <taxon>Hypsizygus</taxon>
    </lineage>
</organism>
<dbReference type="InParanoid" id="A0A369K8V2"/>
<proteinExistence type="predicted"/>
<evidence type="ECO:0000259" key="2">
    <source>
        <dbReference type="Pfam" id="PF11443"/>
    </source>
</evidence>
<dbReference type="Proteomes" id="UP000076154">
    <property type="component" value="Unassembled WGS sequence"/>
</dbReference>